<accession>A0A1I2MUL7</accession>
<dbReference type="RefSeq" id="WP_092037230.1">
    <property type="nucleotide sequence ID" value="NZ_FOOK01000009.1"/>
</dbReference>
<keyword evidence="4 5" id="KW-0472">Membrane</keyword>
<feature type="domain" description="DUF1232" evidence="6">
    <location>
        <begin position="38"/>
        <end position="72"/>
    </location>
</feature>
<evidence type="ECO:0000256" key="4">
    <source>
        <dbReference type="ARBA" id="ARBA00023136"/>
    </source>
</evidence>
<reference evidence="7 8" key="1">
    <citation type="submission" date="2016-10" db="EMBL/GenBank/DDBJ databases">
        <authorList>
            <person name="de Groot N.N."/>
        </authorList>
    </citation>
    <scope>NUCLEOTIDE SEQUENCE [LARGE SCALE GENOMIC DNA]</scope>
    <source>
        <strain evidence="7 8">DSM 44945</strain>
    </source>
</reference>
<dbReference type="STRING" id="201973.SAMN04488025_10911"/>
<evidence type="ECO:0000256" key="5">
    <source>
        <dbReference type="SAM" id="Phobius"/>
    </source>
</evidence>
<dbReference type="Pfam" id="PF06803">
    <property type="entry name" value="DUF1232"/>
    <property type="match status" value="1"/>
</dbReference>
<protein>
    <submittedName>
        <fullName evidence="7">Uncharacterized membrane protein YkvA, DUF1232 family</fullName>
    </submittedName>
</protein>
<feature type="transmembrane region" description="Helical" evidence="5">
    <location>
        <begin position="39"/>
        <end position="55"/>
    </location>
</feature>
<gene>
    <name evidence="7" type="ORF">SAMN04488025_10911</name>
</gene>
<dbReference type="EMBL" id="FOOK01000009">
    <property type="protein sequence ID" value="SFF92811.1"/>
    <property type="molecule type" value="Genomic_DNA"/>
</dbReference>
<evidence type="ECO:0000256" key="1">
    <source>
        <dbReference type="ARBA" id="ARBA00004127"/>
    </source>
</evidence>
<evidence type="ECO:0000313" key="7">
    <source>
        <dbReference type="EMBL" id="SFF92811.1"/>
    </source>
</evidence>
<evidence type="ECO:0000313" key="8">
    <source>
        <dbReference type="Proteomes" id="UP000198661"/>
    </source>
</evidence>
<dbReference type="AlphaFoldDB" id="A0A1I2MUL7"/>
<comment type="subcellular location">
    <subcellularLocation>
        <location evidence="1">Endomembrane system</location>
        <topology evidence="1">Multi-pass membrane protein</topology>
    </subcellularLocation>
</comment>
<keyword evidence="8" id="KW-1185">Reference proteome</keyword>
<dbReference type="Proteomes" id="UP000198661">
    <property type="component" value="Unassembled WGS sequence"/>
</dbReference>
<keyword evidence="2 5" id="KW-0812">Transmembrane</keyword>
<sequence>MGKLGRNIRRAGGIGQVLRKLKLMVDYFRHPKTSLAKKLMVGFGFLYLFLPADFIPDLVPLFGYLDDATLAMVIWHLFSKELEDFEKQNGKPKDSD</sequence>
<organism evidence="7 8">
    <name type="scientific">Planifilum fulgidum</name>
    <dbReference type="NCBI Taxonomy" id="201973"/>
    <lineage>
        <taxon>Bacteria</taxon>
        <taxon>Bacillati</taxon>
        <taxon>Bacillota</taxon>
        <taxon>Bacilli</taxon>
        <taxon>Bacillales</taxon>
        <taxon>Thermoactinomycetaceae</taxon>
        <taxon>Planifilum</taxon>
    </lineage>
</organism>
<keyword evidence="3 5" id="KW-1133">Transmembrane helix</keyword>
<dbReference type="GO" id="GO:0012505">
    <property type="term" value="C:endomembrane system"/>
    <property type="evidence" value="ECO:0007669"/>
    <property type="project" value="UniProtKB-SubCell"/>
</dbReference>
<name>A0A1I2MUL7_9BACL</name>
<evidence type="ECO:0000256" key="2">
    <source>
        <dbReference type="ARBA" id="ARBA00022692"/>
    </source>
</evidence>
<proteinExistence type="predicted"/>
<dbReference type="OrthoDB" id="9793277at2"/>
<evidence type="ECO:0000256" key="3">
    <source>
        <dbReference type="ARBA" id="ARBA00022989"/>
    </source>
</evidence>
<dbReference type="InterPro" id="IPR010652">
    <property type="entry name" value="DUF1232"/>
</dbReference>
<evidence type="ECO:0000259" key="6">
    <source>
        <dbReference type="Pfam" id="PF06803"/>
    </source>
</evidence>